<dbReference type="GeneID" id="20637827"/>
<evidence type="ECO:0000259" key="2">
    <source>
        <dbReference type="PROSITE" id="PS51382"/>
    </source>
</evidence>
<dbReference type="InterPro" id="IPR004331">
    <property type="entry name" value="SPX_dom"/>
</dbReference>
<dbReference type="Proteomes" id="UP000002640">
    <property type="component" value="Unassembled WGS sequence"/>
</dbReference>
<reference evidence="3 4" key="1">
    <citation type="journal article" date="2006" name="Science">
        <title>Phytophthora genome sequences uncover evolutionary origins and mechanisms of pathogenesis.</title>
        <authorList>
            <person name="Tyler B.M."/>
            <person name="Tripathy S."/>
            <person name="Zhang X."/>
            <person name="Dehal P."/>
            <person name="Jiang R.H."/>
            <person name="Aerts A."/>
            <person name="Arredondo F.D."/>
            <person name="Baxter L."/>
            <person name="Bensasson D."/>
            <person name="Beynon J.L."/>
            <person name="Chapman J."/>
            <person name="Damasceno C.M."/>
            <person name="Dorrance A.E."/>
            <person name="Dou D."/>
            <person name="Dickerman A.W."/>
            <person name="Dubchak I.L."/>
            <person name="Garbelotto M."/>
            <person name="Gijzen M."/>
            <person name="Gordon S.G."/>
            <person name="Govers F."/>
            <person name="Grunwald N.J."/>
            <person name="Huang W."/>
            <person name="Ivors K.L."/>
            <person name="Jones R.W."/>
            <person name="Kamoun S."/>
            <person name="Krampis K."/>
            <person name="Lamour K.H."/>
            <person name="Lee M.K."/>
            <person name="McDonald W.H."/>
            <person name="Medina M."/>
            <person name="Meijer H.J."/>
            <person name="Nordberg E.K."/>
            <person name="Maclean D.J."/>
            <person name="Ospina-Giraldo M.D."/>
            <person name="Morris P.F."/>
            <person name="Phuntumart V."/>
            <person name="Putnam N.H."/>
            <person name="Rash S."/>
            <person name="Rose J.K."/>
            <person name="Sakihama Y."/>
            <person name="Salamov A.A."/>
            <person name="Savidor A."/>
            <person name="Scheuring C.F."/>
            <person name="Smith B.M."/>
            <person name="Sobral B.W."/>
            <person name="Terry A."/>
            <person name="Torto-Alalibo T.A."/>
            <person name="Win J."/>
            <person name="Xu Z."/>
            <person name="Zhang H."/>
            <person name="Grigoriev I.V."/>
            <person name="Rokhsar D.S."/>
            <person name="Boore J.L."/>
        </authorList>
    </citation>
    <scope>NUCLEOTIDE SEQUENCE [LARGE SCALE GENOMIC DNA]</scope>
    <source>
        <strain evidence="3 4">P6497</strain>
    </source>
</reference>
<dbReference type="PANTHER" id="PTHR45978:SF7">
    <property type="entry name" value="SPX DOMAIN-CONTAINING PROTEIN 4"/>
    <property type="match status" value="1"/>
</dbReference>
<gene>
    <name evidence="3" type="ORF">PHYSODRAFT_248423</name>
</gene>
<name>G4YPH9_PHYSP</name>
<accession>G4YPH9</accession>
<organism evidence="3 4">
    <name type="scientific">Phytophthora sojae (strain P6497)</name>
    <name type="common">Soybean stem and root rot agent</name>
    <name type="synonym">Phytophthora megasperma f. sp. glycines</name>
    <dbReference type="NCBI Taxonomy" id="1094619"/>
    <lineage>
        <taxon>Eukaryota</taxon>
        <taxon>Sar</taxon>
        <taxon>Stramenopiles</taxon>
        <taxon>Oomycota</taxon>
        <taxon>Peronosporomycetes</taxon>
        <taxon>Peronosporales</taxon>
        <taxon>Peronosporaceae</taxon>
        <taxon>Phytophthora</taxon>
    </lineage>
</organism>
<dbReference type="AlphaFoldDB" id="G4YPH9"/>
<dbReference type="Pfam" id="PF03105">
    <property type="entry name" value="SPX"/>
    <property type="match status" value="1"/>
</dbReference>
<dbReference type="SMR" id="G4YPH9"/>
<dbReference type="STRING" id="1094619.G4YPH9"/>
<dbReference type="RefSeq" id="XP_009515556.1">
    <property type="nucleotide sequence ID" value="XM_009517261.1"/>
</dbReference>
<evidence type="ECO:0000256" key="1">
    <source>
        <dbReference type="SAM" id="MobiDB-lite"/>
    </source>
</evidence>
<dbReference type="CDD" id="cd14447">
    <property type="entry name" value="SPX"/>
    <property type="match status" value="1"/>
</dbReference>
<evidence type="ECO:0000313" key="3">
    <source>
        <dbReference type="EMBL" id="EGZ28281.1"/>
    </source>
</evidence>
<evidence type="ECO:0000313" key="4">
    <source>
        <dbReference type="Proteomes" id="UP000002640"/>
    </source>
</evidence>
<feature type="region of interest" description="Disordered" evidence="1">
    <location>
        <begin position="221"/>
        <end position="250"/>
    </location>
</feature>
<feature type="domain" description="SPX" evidence="2">
    <location>
        <begin position="1"/>
        <end position="153"/>
    </location>
</feature>
<dbReference type="PANTHER" id="PTHR45978">
    <property type="entry name" value="SPX DOMAIN-CONTAINING PROTEIN 3"/>
    <property type="match status" value="1"/>
</dbReference>
<keyword evidence="4" id="KW-1185">Reference proteome</keyword>
<sequence length="282" mass="32089">MKFGKGLLQEILQSNPEWAPFWLNYKILKKRIKAVTRAAHHAVNQRDISESELEVAFFRDLQAELKKISLFYAAEEKRVAFRYQQLRSVLKTLKKREKIEASEAQRLMFAFVHFYRECIRLENFAVMNYQGFSKILKKHDKMTGYNTRSKYMRRKVNLSSFSNYPSLLQILASTEEMFHEVERDARMAPAVSSMKLNIESKVTPVASSTHVLAPVVHIPPTSSAAPGSSSTPVGMTASLPPKFPSPHLTPSNSSLAAASFPASVLWASEEQETVHHEQKFQL</sequence>
<dbReference type="EMBL" id="JH159151">
    <property type="protein sequence ID" value="EGZ28281.1"/>
    <property type="molecule type" value="Genomic_DNA"/>
</dbReference>
<dbReference type="InterPro" id="IPR031142">
    <property type="entry name" value="SPX_prot"/>
</dbReference>
<dbReference type="GO" id="GO:0016036">
    <property type="term" value="P:cellular response to phosphate starvation"/>
    <property type="evidence" value="ECO:0007669"/>
    <property type="project" value="InterPro"/>
</dbReference>
<feature type="compositionally biased region" description="Low complexity" evidence="1">
    <location>
        <begin position="221"/>
        <end position="232"/>
    </location>
</feature>
<proteinExistence type="predicted"/>
<dbReference type="PROSITE" id="PS51382">
    <property type="entry name" value="SPX"/>
    <property type="match status" value="1"/>
</dbReference>
<protein>
    <recommendedName>
        <fullName evidence="2">SPX domain-containing protein</fullName>
    </recommendedName>
</protein>
<dbReference type="KEGG" id="psoj:PHYSODRAFT_248423"/>
<dbReference type="InParanoid" id="G4YPH9"/>
<dbReference type="OMA" id="LAFVHFY"/>